<organism evidence="3 4">
    <name type="scientific">Paenibacillus oralis</name>
    <dbReference type="NCBI Taxonomy" id="2490856"/>
    <lineage>
        <taxon>Bacteria</taxon>
        <taxon>Bacillati</taxon>
        <taxon>Bacillota</taxon>
        <taxon>Bacilli</taxon>
        <taxon>Bacillales</taxon>
        <taxon>Paenibacillaceae</taxon>
        <taxon>Paenibacillus</taxon>
    </lineage>
</organism>
<feature type="domain" description="RNA polymerase sigma factor 70 region 4 type 2" evidence="2">
    <location>
        <begin position="37"/>
        <end position="73"/>
    </location>
</feature>
<evidence type="ECO:0000259" key="2">
    <source>
        <dbReference type="Pfam" id="PF08281"/>
    </source>
</evidence>
<keyword evidence="4" id="KW-1185">Reference proteome</keyword>
<name>A0A3P3U6I8_9BACL</name>
<evidence type="ECO:0000256" key="1">
    <source>
        <dbReference type="SAM" id="MobiDB-lite"/>
    </source>
</evidence>
<dbReference type="InterPro" id="IPR036388">
    <property type="entry name" value="WH-like_DNA-bd_sf"/>
</dbReference>
<dbReference type="InterPro" id="IPR013324">
    <property type="entry name" value="RNA_pol_sigma_r3/r4-like"/>
</dbReference>
<dbReference type="GO" id="GO:0006352">
    <property type="term" value="P:DNA-templated transcription initiation"/>
    <property type="evidence" value="ECO:0007669"/>
    <property type="project" value="InterPro"/>
</dbReference>
<dbReference type="Gene3D" id="1.10.10.10">
    <property type="entry name" value="Winged helix-like DNA-binding domain superfamily/Winged helix DNA-binding domain"/>
    <property type="match status" value="1"/>
</dbReference>
<gene>
    <name evidence="3" type="ORF">EHV15_25985</name>
</gene>
<dbReference type="Proteomes" id="UP000267017">
    <property type="component" value="Unassembled WGS sequence"/>
</dbReference>
<sequence length="88" mass="9834">MPTMLTPVNGGVGAADADDGKRKNAKAKIKDNTGPSVLILFYLEGKSYRDICQELNLSEAVLSQRLVRARKKLLQHFLGKWVDYDERA</sequence>
<dbReference type="InterPro" id="IPR013249">
    <property type="entry name" value="RNA_pol_sigma70_r4_t2"/>
</dbReference>
<evidence type="ECO:0000313" key="3">
    <source>
        <dbReference type="EMBL" id="RRJ65982.1"/>
    </source>
</evidence>
<dbReference type="SUPFAM" id="SSF88659">
    <property type="entry name" value="Sigma3 and sigma4 domains of RNA polymerase sigma factors"/>
    <property type="match status" value="1"/>
</dbReference>
<protein>
    <recommendedName>
        <fullName evidence="2">RNA polymerase sigma factor 70 region 4 type 2 domain-containing protein</fullName>
    </recommendedName>
</protein>
<dbReference type="AlphaFoldDB" id="A0A3P3U6I8"/>
<accession>A0A3P3U6I8</accession>
<proteinExistence type="predicted"/>
<dbReference type="GO" id="GO:0003677">
    <property type="term" value="F:DNA binding"/>
    <property type="evidence" value="ECO:0007669"/>
    <property type="project" value="InterPro"/>
</dbReference>
<dbReference type="GO" id="GO:0016987">
    <property type="term" value="F:sigma factor activity"/>
    <property type="evidence" value="ECO:0007669"/>
    <property type="project" value="InterPro"/>
</dbReference>
<feature type="region of interest" description="Disordered" evidence="1">
    <location>
        <begin position="1"/>
        <end position="27"/>
    </location>
</feature>
<reference evidence="3 4" key="1">
    <citation type="submission" date="2018-11" db="EMBL/GenBank/DDBJ databases">
        <title>Genome sequencing of Paenibacillus sp. KCOM 3021 (= ChDC PVNT-B20).</title>
        <authorList>
            <person name="Kook J.-K."/>
            <person name="Park S.-N."/>
            <person name="Lim Y.K."/>
        </authorList>
    </citation>
    <scope>NUCLEOTIDE SEQUENCE [LARGE SCALE GENOMIC DNA]</scope>
    <source>
        <strain evidence="3 4">KCOM 3021</strain>
    </source>
</reference>
<dbReference type="Pfam" id="PF08281">
    <property type="entry name" value="Sigma70_r4_2"/>
    <property type="match status" value="1"/>
</dbReference>
<dbReference type="OrthoDB" id="2657224at2"/>
<comment type="caution">
    <text evidence="3">The sequence shown here is derived from an EMBL/GenBank/DDBJ whole genome shotgun (WGS) entry which is preliminary data.</text>
</comment>
<dbReference type="CDD" id="cd06171">
    <property type="entry name" value="Sigma70_r4"/>
    <property type="match status" value="1"/>
</dbReference>
<dbReference type="EMBL" id="RRCN01000001">
    <property type="protein sequence ID" value="RRJ65982.1"/>
    <property type="molecule type" value="Genomic_DNA"/>
</dbReference>
<evidence type="ECO:0000313" key="4">
    <source>
        <dbReference type="Proteomes" id="UP000267017"/>
    </source>
</evidence>